<keyword evidence="2" id="KW-1185">Reference proteome</keyword>
<evidence type="ECO:0000313" key="1">
    <source>
        <dbReference type="EMBL" id="KAK4500703.1"/>
    </source>
</evidence>
<accession>A0ABR0EHM6</accession>
<dbReference type="Proteomes" id="UP001305779">
    <property type="component" value="Unassembled WGS sequence"/>
</dbReference>
<dbReference type="EMBL" id="JAXOVC010000006">
    <property type="protein sequence ID" value="KAK4500703.1"/>
    <property type="molecule type" value="Genomic_DNA"/>
</dbReference>
<comment type="caution">
    <text evidence="1">The sequence shown here is derived from an EMBL/GenBank/DDBJ whole genome shotgun (WGS) entry which is preliminary data.</text>
</comment>
<evidence type="ECO:0000313" key="2">
    <source>
        <dbReference type="Proteomes" id="UP001305779"/>
    </source>
</evidence>
<name>A0ABR0EHM6_ZASCE</name>
<proteinExistence type="predicted"/>
<gene>
    <name evidence="1" type="ORF">PRZ48_008892</name>
</gene>
<protein>
    <submittedName>
        <fullName evidence="1">Uncharacterized protein</fullName>
    </submittedName>
</protein>
<reference evidence="1 2" key="1">
    <citation type="journal article" date="2023" name="G3 (Bethesda)">
        <title>A chromosome-level genome assembly of Zasmidium syzygii isolated from banana leaves.</title>
        <authorList>
            <person name="van Westerhoven A.C."/>
            <person name="Mehrabi R."/>
            <person name="Talebi R."/>
            <person name="Steentjes M.B.F."/>
            <person name="Corcolon B."/>
            <person name="Chong P.A."/>
            <person name="Kema G.H.J."/>
            <person name="Seidl M.F."/>
        </authorList>
    </citation>
    <scope>NUCLEOTIDE SEQUENCE [LARGE SCALE GENOMIC DNA]</scope>
    <source>
        <strain evidence="1 2">P124</strain>
    </source>
</reference>
<organism evidence="1 2">
    <name type="scientific">Zasmidium cellare</name>
    <name type="common">Wine cellar mold</name>
    <name type="synonym">Racodium cellare</name>
    <dbReference type="NCBI Taxonomy" id="395010"/>
    <lineage>
        <taxon>Eukaryota</taxon>
        <taxon>Fungi</taxon>
        <taxon>Dikarya</taxon>
        <taxon>Ascomycota</taxon>
        <taxon>Pezizomycotina</taxon>
        <taxon>Dothideomycetes</taxon>
        <taxon>Dothideomycetidae</taxon>
        <taxon>Mycosphaerellales</taxon>
        <taxon>Mycosphaerellaceae</taxon>
        <taxon>Zasmidium</taxon>
    </lineage>
</organism>
<sequence>MTSKLSLWLLERVKAAKDLENTTIPTDYSYNRNWQPLRFEDGDVVVKLTRHPSGWLLLNSEVLSRASPVLERSFSERWSRSKAVEHSKSGGKVKVYFLSLIYDHHEGTYFLDSEDSPRGIFQEEMEVSHTPFGPYDPDELAELRATRPQLLSSTTFAPFKCPFPNEDWPEDEFKLPPAQTALDLQSFFAILHGQSPELEDMVVPDSDRLEQNYAAIADDGPDIYERRHVFKHINNVLSYANFYQCFPLVAGYLKRLLVEETWVWEACERYPWLVIKTAEALRWGEMWDDCLRHIFKHHTSFDPDSNYYYATLGHTQETFENTYRQKRVEHDDAVKEMRQGLATTHLPALNELKWRMSYGWEGQRYEEEVFSDHDELSAMIASGIYANSKLARCSQLAYFGPYDTEEYWLRKHATAVEMSQLVSIYGEVLEAAASKNPAAIFKDIKPEDAALKLNYPSIYDTVRMTILIRRDLSHLVRKAARVLKDVFDRNFYTERPELTPARHPSTDYFTNYHITEEDRPWDGPYEWEGREVKPVHGPHQPASEEWLEALGFLELDVTVD</sequence>